<keyword evidence="1" id="KW-0547">Nucleotide-binding</keyword>
<evidence type="ECO:0000313" key="5">
    <source>
        <dbReference type="EMBL" id="SVB76778.1"/>
    </source>
</evidence>
<feature type="domain" description="Carboxyltransferase" evidence="4">
    <location>
        <begin position="1"/>
        <end position="268"/>
    </location>
</feature>
<dbReference type="InterPro" id="IPR052708">
    <property type="entry name" value="PxpC"/>
</dbReference>
<evidence type="ECO:0000256" key="2">
    <source>
        <dbReference type="ARBA" id="ARBA00022801"/>
    </source>
</evidence>
<dbReference type="AlphaFoldDB" id="A0A382GNS3"/>
<keyword evidence="3" id="KW-0067">ATP-binding</keyword>
<evidence type="ECO:0000256" key="3">
    <source>
        <dbReference type="ARBA" id="ARBA00022840"/>
    </source>
</evidence>
<dbReference type="InterPro" id="IPR029000">
    <property type="entry name" value="Cyclophilin-like_dom_sf"/>
</dbReference>
<dbReference type="SUPFAM" id="SSF50891">
    <property type="entry name" value="Cyclophilin-like"/>
    <property type="match status" value="1"/>
</dbReference>
<proteinExistence type="predicted"/>
<name>A0A382GNS3_9ZZZZ</name>
<dbReference type="EMBL" id="UINC01056579">
    <property type="protein sequence ID" value="SVB76778.1"/>
    <property type="molecule type" value="Genomic_DNA"/>
</dbReference>
<accession>A0A382GNS3</accession>
<dbReference type="PANTHER" id="PTHR43309:SF5">
    <property type="entry name" value="5-OXOPROLINASE SUBUNIT C"/>
    <property type="match status" value="1"/>
</dbReference>
<feature type="non-terminal residue" evidence="5">
    <location>
        <position position="268"/>
    </location>
</feature>
<dbReference type="GO" id="GO:0016787">
    <property type="term" value="F:hydrolase activity"/>
    <property type="evidence" value="ECO:0007669"/>
    <property type="project" value="UniProtKB-KW"/>
</dbReference>
<dbReference type="NCBIfam" id="TIGR00724">
    <property type="entry name" value="urea_amlyse_rel"/>
    <property type="match status" value="1"/>
</dbReference>
<evidence type="ECO:0000259" key="4">
    <source>
        <dbReference type="SMART" id="SM00797"/>
    </source>
</evidence>
<sequence length="268" mass="28025">MGVPESGALDNFAFRCANLLVGNAENTPALESVLFGPEIKFLKDTFIAITGADLGPVLNGDKVNLWETLEVSSDSILTFSGPTGNGLRSYLALAGGVAGAGTDLVMGSYSTYIAGEFGGHEGRALRDGDVINTGTGLEGFEGGLSLENPPNYDEDVVIRIIEGPQHDRFSETAMETLTSSSYQVTPNSDRMGCRLDGPILEHLTGPDVISDGNAFGVIQVPGDGKPIILLADRGTTGGYTKIATVITADRSKLAQLLPGSSIRFEIVG</sequence>
<dbReference type="PANTHER" id="PTHR43309">
    <property type="entry name" value="5-OXOPROLINASE SUBUNIT C"/>
    <property type="match status" value="1"/>
</dbReference>
<dbReference type="Pfam" id="PF02626">
    <property type="entry name" value="CT_A_B"/>
    <property type="match status" value="1"/>
</dbReference>
<dbReference type="SMART" id="SM00797">
    <property type="entry name" value="AHS2"/>
    <property type="match status" value="1"/>
</dbReference>
<dbReference type="InterPro" id="IPR003778">
    <property type="entry name" value="CT_A_B"/>
</dbReference>
<evidence type="ECO:0000256" key="1">
    <source>
        <dbReference type="ARBA" id="ARBA00022741"/>
    </source>
</evidence>
<organism evidence="5">
    <name type="scientific">marine metagenome</name>
    <dbReference type="NCBI Taxonomy" id="408172"/>
    <lineage>
        <taxon>unclassified sequences</taxon>
        <taxon>metagenomes</taxon>
        <taxon>ecological metagenomes</taxon>
    </lineage>
</organism>
<dbReference type="GO" id="GO:0005524">
    <property type="term" value="F:ATP binding"/>
    <property type="evidence" value="ECO:0007669"/>
    <property type="project" value="UniProtKB-KW"/>
</dbReference>
<dbReference type="Gene3D" id="2.40.100.10">
    <property type="entry name" value="Cyclophilin-like"/>
    <property type="match status" value="1"/>
</dbReference>
<protein>
    <recommendedName>
        <fullName evidence="4">Carboxyltransferase domain-containing protein</fullName>
    </recommendedName>
</protein>
<keyword evidence="2" id="KW-0378">Hydrolase</keyword>
<gene>
    <name evidence="5" type="ORF">METZ01_LOCUS229632</name>
</gene>
<reference evidence="5" key="1">
    <citation type="submission" date="2018-05" db="EMBL/GenBank/DDBJ databases">
        <authorList>
            <person name="Lanie J.A."/>
            <person name="Ng W.-L."/>
            <person name="Kazmierczak K.M."/>
            <person name="Andrzejewski T.M."/>
            <person name="Davidsen T.M."/>
            <person name="Wayne K.J."/>
            <person name="Tettelin H."/>
            <person name="Glass J.I."/>
            <person name="Rusch D."/>
            <person name="Podicherti R."/>
            <person name="Tsui H.-C.T."/>
            <person name="Winkler M.E."/>
        </authorList>
    </citation>
    <scope>NUCLEOTIDE SEQUENCE</scope>
</reference>